<feature type="region of interest" description="Disordered" evidence="1">
    <location>
        <begin position="16"/>
        <end position="40"/>
    </location>
</feature>
<organism evidence="2 3">
    <name type="scientific">Gossypium mustelinum</name>
    <name type="common">Cotton</name>
    <name type="synonym">Gossypium caicoense</name>
    <dbReference type="NCBI Taxonomy" id="34275"/>
    <lineage>
        <taxon>Eukaryota</taxon>
        <taxon>Viridiplantae</taxon>
        <taxon>Streptophyta</taxon>
        <taxon>Embryophyta</taxon>
        <taxon>Tracheophyta</taxon>
        <taxon>Spermatophyta</taxon>
        <taxon>Magnoliopsida</taxon>
        <taxon>eudicotyledons</taxon>
        <taxon>Gunneridae</taxon>
        <taxon>Pentapetalae</taxon>
        <taxon>rosids</taxon>
        <taxon>malvids</taxon>
        <taxon>Malvales</taxon>
        <taxon>Malvaceae</taxon>
        <taxon>Malvoideae</taxon>
        <taxon>Gossypium</taxon>
    </lineage>
</organism>
<sequence length="75" mass="8256">MTQITLKHLGAPKCIQGHRSANQGHKSAIKGNQSTISNRGQQNAIGSTKVAIMYILSHIIMYKISNHITIFPFIP</sequence>
<evidence type="ECO:0000313" key="2">
    <source>
        <dbReference type="EMBL" id="TYJ15199.1"/>
    </source>
</evidence>
<accession>A0A5D2XMR3</accession>
<feature type="compositionally biased region" description="Polar residues" evidence="1">
    <location>
        <begin position="19"/>
        <end position="40"/>
    </location>
</feature>
<evidence type="ECO:0000313" key="3">
    <source>
        <dbReference type="Proteomes" id="UP000323597"/>
    </source>
</evidence>
<proteinExistence type="predicted"/>
<reference evidence="2 3" key="1">
    <citation type="submission" date="2019-07" db="EMBL/GenBank/DDBJ databases">
        <title>WGS assembly of Gossypium mustelinum.</title>
        <authorList>
            <person name="Chen Z.J."/>
            <person name="Sreedasyam A."/>
            <person name="Ando A."/>
            <person name="Song Q."/>
            <person name="De L."/>
            <person name="Hulse-Kemp A."/>
            <person name="Ding M."/>
            <person name="Ye W."/>
            <person name="Kirkbride R."/>
            <person name="Jenkins J."/>
            <person name="Plott C."/>
            <person name="Lovell J."/>
            <person name="Lin Y.-M."/>
            <person name="Vaughn R."/>
            <person name="Liu B."/>
            <person name="Li W."/>
            <person name="Simpson S."/>
            <person name="Scheffler B."/>
            <person name="Saski C."/>
            <person name="Grover C."/>
            <person name="Hu G."/>
            <person name="Conover J."/>
            <person name="Carlson J."/>
            <person name="Shu S."/>
            <person name="Boston L."/>
            <person name="Williams M."/>
            <person name="Peterson D."/>
            <person name="Mcgee K."/>
            <person name="Jones D."/>
            <person name="Wendel J."/>
            <person name="Stelly D."/>
            <person name="Grimwood J."/>
            <person name="Schmutz J."/>
        </authorList>
    </citation>
    <scope>NUCLEOTIDE SEQUENCE [LARGE SCALE GENOMIC DNA]</scope>
    <source>
        <strain evidence="2">1408120.09</strain>
    </source>
</reference>
<protein>
    <submittedName>
        <fullName evidence="2">Uncharacterized protein</fullName>
    </submittedName>
</protein>
<gene>
    <name evidence="2" type="ORF">E1A91_A10G168000v1</name>
</gene>
<dbReference type="AlphaFoldDB" id="A0A5D2XMR3"/>
<keyword evidence="3" id="KW-1185">Reference proteome</keyword>
<evidence type="ECO:0000256" key="1">
    <source>
        <dbReference type="SAM" id="MobiDB-lite"/>
    </source>
</evidence>
<name>A0A5D2XMR3_GOSMU</name>
<dbReference type="EMBL" id="CM017645">
    <property type="protein sequence ID" value="TYJ15199.1"/>
    <property type="molecule type" value="Genomic_DNA"/>
</dbReference>
<dbReference type="Proteomes" id="UP000323597">
    <property type="component" value="Chromosome A10"/>
</dbReference>